<dbReference type="InterPro" id="IPR026082">
    <property type="entry name" value="ABCA"/>
</dbReference>
<evidence type="ECO:0000256" key="2">
    <source>
        <dbReference type="ARBA" id="ARBA00022737"/>
    </source>
</evidence>
<dbReference type="WBParaSite" id="PEQ_0001084901-mRNA-1">
    <property type="protein sequence ID" value="PEQ_0001084901-mRNA-1"/>
    <property type="gene ID" value="PEQ_0001084901"/>
</dbReference>
<dbReference type="GO" id="GO:0016020">
    <property type="term" value="C:membrane"/>
    <property type="evidence" value="ECO:0007669"/>
    <property type="project" value="InterPro"/>
</dbReference>
<dbReference type="Proteomes" id="UP000887564">
    <property type="component" value="Unplaced"/>
</dbReference>
<dbReference type="PANTHER" id="PTHR19229:SF36">
    <property type="entry name" value="ATP-BINDING CASSETTE SUB-FAMILY A MEMBER 2"/>
    <property type="match status" value="1"/>
</dbReference>
<dbReference type="Gene3D" id="3.40.50.300">
    <property type="entry name" value="P-loop containing nucleotide triphosphate hydrolases"/>
    <property type="match status" value="1"/>
</dbReference>
<dbReference type="GO" id="GO:0140359">
    <property type="term" value="F:ABC-type transporter activity"/>
    <property type="evidence" value="ECO:0007669"/>
    <property type="project" value="InterPro"/>
</dbReference>
<keyword evidence="2" id="KW-0677">Repeat</keyword>
<dbReference type="SUPFAM" id="SSF52540">
    <property type="entry name" value="P-loop containing nucleoside triphosphate hydrolases"/>
    <property type="match status" value="1"/>
</dbReference>
<accession>A0A914S127</accession>
<evidence type="ECO:0000313" key="3">
    <source>
        <dbReference type="Proteomes" id="UP000887564"/>
    </source>
</evidence>
<sequence length="145" mass="15900">MKRKLCIGIALIGGSKLVILDEPTAGIDAHARRSIWHVLLKHKQGRTMILSTHYMDEADVLADRIAIISEGSLRTAGSSLFLKKRFGDGIHLNVLKNTVNILGCLSPPFLHVNSYACVISVRGFLPRRIVVRLALFPCSPQGSSE</sequence>
<name>A0A914S127_PAREQ</name>
<dbReference type="InterPro" id="IPR027417">
    <property type="entry name" value="P-loop_NTPase"/>
</dbReference>
<dbReference type="PANTHER" id="PTHR19229">
    <property type="entry name" value="ATP-BINDING CASSETTE TRANSPORTER SUBFAMILY A ABCA"/>
    <property type="match status" value="1"/>
</dbReference>
<dbReference type="AlphaFoldDB" id="A0A914S127"/>
<keyword evidence="1" id="KW-0813">Transport</keyword>
<proteinExistence type="predicted"/>
<evidence type="ECO:0000313" key="4">
    <source>
        <dbReference type="WBParaSite" id="PEQ_0001084901-mRNA-1"/>
    </source>
</evidence>
<protein>
    <submittedName>
        <fullName evidence="4">ATPase AAA-type core domain-containing protein</fullName>
    </submittedName>
</protein>
<reference evidence="4" key="1">
    <citation type="submission" date="2022-11" db="UniProtKB">
        <authorList>
            <consortium name="WormBaseParasite"/>
        </authorList>
    </citation>
    <scope>IDENTIFICATION</scope>
</reference>
<dbReference type="GO" id="GO:0005319">
    <property type="term" value="F:lipid transporter activity"/>
    <property type="evidence" value="ECO:0007669"/>
    <property type="project" value="TreeGrafter"/>
</dbReference>
<keyword evidence="3" id="KW-1185">Reference proteome</keyword>
<evidence type="ECO:0000256" key="1">
    <source>
        <dbReference type="ARBA" id="ARBA00022448"/>
    </source>
</evidence>
<organism evidence="3 4">
    <name type="scientific">Parascaris equorum</name>
    <name type="common">Equine roundworm</name>
    <dbReference type="NCBI Taxonomy" id="6256"/>
    <lineage>
        <taxon>Eukaryota</taxon>
        <taxon>Metazoa</taxon>
        <taxon>Ecdysozoa</taxon>
        <taxon>Nematoda</taxon>
        <taxon>Chromadorea</taxon>
        <taxon>Rhabditida</taxon>
        <taxon>Spirurina</taxon>
        <taxon>Ascaridomorpha</taxon>
        <taxon>Ascaridoidea</taxon>
        <taxon>Ascarididae</taxon>
        <taxon>Parascaris</taxon>
    </lineage>
</organism>